<organism evidence="1 2">
    <name type="scientific">Burkholderia thailandensis</name>
    <dbReference type="NCBI Taxonomy" id="57975"/>
    <lineage>
        <taxon>Bacteria</taxon>
        <taxon>Pseudomonadati</taxon>
        <taxon>Pseudomonadota</taxon>
        <taxon>Betaproteobacteria</taxon>
        <taxon>Burkholderiales</taxon>
        <taxon>Burkholderiaceae</taxon>
        <taxon>Burkholderia</taxon>
        <taxon>pseudomallei group</taxon>
    </lineage>
</organism>
<dbReference type="AlphaFoldDB" id="A0AAW9CRW9"/>
<name>A0AAW9CRW9_BURTH</name>
<protein>
    <submittedName>
        <fullName evidence="1">Uncharacterized protein</fullName>
    </submittedName>
</protein>
<sequence length="37" mass="4242">MCRTRAPKLGLAHGRFARFRPCRLSGNWRASVARLQT</sequence>
<dbReference type="Proteomes" id="UP001272137">
    <property type="component" value="Unassembled WGS sequence"/>
</dbReference>
<gene>
    <name evidence="1" type="ORF">C7S16_5188</name>
</gene>
<dbReference type="EMBL" id="QXCT01000001">
    <property type="protein sequence ID" value="MDW9252927.1"/>
    <property type="molecule type" value="Genomic_DNA"/>
</dbReference>
<reference evidence="1" key="1">
    <citation type="submission" date="2018-08" db="EMBL/GenBank/DDBJ databases">
        <title>Identification of Burkholderia cepacia strains that express a Burkholderia pseudomallei-like capsular polysaccharide.</title>
        <authorList>
            <person name="Burtnick M.N."/>
            <person name="Vongsouvath M."/>
            <person name="Newton P."/>
            <person name="Wuthiekanun V."/>
            <person name="Limmathurotsakul D."/>
            <person name="Brett P.J."/>
            <person name="Chantratita N."/>
            <person name="Dance D.A."/>
        </authorList>
    </citation>
    <scope>NUCLEOTIDE SEQUENCE</scope>
    <source>
        <strain evidence="1">SBXCC001</strain>
    </source>
</reference>
<proteinExistence type="predicted"/>
<accession>A0AAW9CRW9</accession>
<comment type="caution">
    <text evidence="1">The sequence shown here is derived from an EMBL/GenBank/DDBJ whole genome shotgun (WGS) entry which is preliminary data.</text>
</comment>
<evidence type="ECO:0000313" key="1">
    <source>
        <dbReference type="EMBL" id="MDW9252927.1"/>
    </source>
</evidence>
<evidence type="ECO:0000313" key="2">
    <source>
        <dbReference type="Proteomes" id="UP001272137"/>
    </source>
</evidence>